<keyword evidence="2" id="KW-1185">Reference proteome</keyword>
<evidence type="ECO:0000313" key="1">
    <source>
        <dbReference type="EMBL" id="SIQ40477.1"/>
    </source>
</evidence>
<comment type="caution">
    <text evidence="1">The sequence shown here is derived from an EMBL/GenBank/DDBJ whole genome shotgun (WGS) entry which is preliminary data.</text>
</comment>
<organism evidence="1 2">
    <name type="scientific">Corynebacterium afermentans</name>
    <dbReference type="NCBI Taxonomy" id="38286"/>
    <lineage>
        <taxon>Bacteria</taxon>
        <taxon>Bacillati</taxon>
        <taxon>Actinomycetota</taxon>
        <taxon>Actinomycetes</taxon>
        <taxon>Mycobacteriales</taxon>
        <taxon>Corynebacteriaceae</taxon>
        <taxon>Corynebacterium</taxon>
    </lineage>
</organism>
<dbReference type="EMBL" id="FTMH01000013">
    <property type="protein sequence ID" value="SIQ40477.1"/>
    <property type="molecule type" value="Genomic_DNA"/>
</dbReference>
<evidence type="ECO:0000313" key="2">
    <source>
        <dbReference type="Proteomes" id="UP000185547"/>
    </source>
</evidence>
<dbReference type="Proteomes" id="UP000185547">
    <property type="component" value="Unassembled WGS sequence"/>
</dbReference>
<name>A0A9X8R524_9CORY</name>
<gene>
    <name evidence="1" type="ORF">SAMN05421802_11358</name>
</gene>
<reference evidence="1 2" key="1">
    <citation type="submission" date="2017-01" db="EMBL/GenBank/DDBJ databases">
        <authorList>
            <person name="Varghese N."/>
            <person name="Submissions S."/>
        </authorList>
    </citation>
    <scope>NUCLEOTIDE SEQUENCE [LARGE SCALE GENOMIC DNA]</scope>
    <source>
        <strain evidence="1 2">DSM 44280</strain>
    </source>
</reference>
<dbReference type="AlphaFoldDB" id="A0A9X8R524"/>
<proteinExistence type="predicted"/>
<accession>A0A9X8R524</accession>
<protein>
    <submittedName>
        <fullName evidence="1">Uncharacterized protein</fullName>
    </submittedName>
</protein>
<sequence length="76" mass="8652">MIDTAIEIKTTNNKELWEKKRDYLTALRRSTRQPSASIEELRTLAHSGMLDKSERALYDDLSVVLMLLGEGQLESA</sequence>